<dbReference type="GO" id="GO:0004314">
    <property type="term" value="F:[acyl-carrier-protein] S-malonyltransferase activity"/>
    <property type="evidence" value="ECO:0007669"/>
    <property type="project" value="TreeGrafter"/>
</dbReference>
<sequence>MSARLLLLCPGQGGQHRGMFDLARTDAQAAAWLERAGLPAFDDAAMFDNRIAQPSIVGATLAMWEALKPRLPMPALVAGYSVGELSAYGVAGALDPLDVVRLASTRAQLMDAQAGATPPQALVAVKGVRLERAHMLARDHCFAIAIVTGIDGCIAGGLVASLAQFAQAVEAAGGSWQRLPVAIASHTALMAGAAAPFAEALLAAPWHRQECPVLSGIAAQAVTARPRAVAALSRQLSETIQWSDCMDACAEAGITVALELGPGAALARMLQERHPHIACRSVDDFRSLNGVIAWLGRQIDQIA</sequence>
<dbReference type="AlphaFoldDB" id="A0A2G8SZE1"/>
<dbReference type="Gene3D" id="3.30.70.250">
    <property type="entry name" value="Malonyl-CoA ACP transacylase, ACP-binding"/>
    <property type="match status" value="1"/>
</dbReference>
<protein>
    <submittedName>
        <fullName evidence="2">Malonyl CoA-ACP transacylase</fullName>
    </submittedName>
</protein>
<reference evidence="2 3" key="1">
    <citation type="submission" date="2017-10" db="EMBL/GenBank/DDBJ databases">
        <title>Massilia psychrophilum sp. nov., a novel purple-pigmented bacterium isolated from Tianshan glacier, Xinjiang Municipality, China.</title>
        <authorList>
            <person name="Wang H."/>
        </authorList>
    </citation>
    <scope>NUCLEOTIDE SEQUENCE [LARGE SCALE GENOMIC DNA]</scope>
    <source>
        <strain evidence="2 3">JCM 30813</strain>
    </source>
</reference>
<dbReference type="Pfam" id="PF00698">
    <property type="entry name" value="Acyl_transf_1"/>
    <property type="match status" value="1"/>
</dbReference>
<dbReference type="RefSeq" id="WP_099916948.1">
    <property type="nucleotide sequence ID" value="NZ_BMHS01000030.1"/>
</dbReference>
<accession>A0A2G8SZE1</accession>
<proteinExistence type="predicted"/>
<name>A0A2G8SZE1_9BURK</name>
<dbReference type="SMART" id="SM00827">
    <property type="entry name" value="PKS_AT"/>
    <property type="match status" value="1"/>
</dbReference>
<dbReference type="InterPro" id="IPR014043">
    <property type="entry name" value="Acyl_transferase_dom"/>
</dbReference>
<comment type="caution">
    <text evidence="2">The sequence shown here is derived from an EMBL/GenBank/DDBJ whole genome shotgun (WGS) entry which is preliminary data.</text>
</comment>
<dbReference type="InterPro" id="IPR001227">
    <property type="entry name" value="Ac_transferase_dom_sf"/>
</dbReference>
<keyword evidence="3" id="KW-1185">Reference proteome</keyword>
<dbReference type="InterPro" id="IPR016035">
    <property type="entry name" value="Acyl_Trfase/lysoPLipase"/>
</dbReference>
<evidence type="ECO:0000259" key="1">
    <source>
        <dbReference type="SMART" id="SM00827"/>
    </source>
</evidence>
<gene>
    <name evidence="2" type="ORF">CR103_15950</name>
</gene>
<organism evidence="2 3">
    <name type="scientific">Massilia psychrophila</name>
    <dbReference type="NCBI Taxonomy" id="1603353"/>
    <lineage>
        <taxon>Bacteria</taxon>
        <taxon>Pseudomonadati</taxon>
        <taxon>Pseudomonadota</taxon>
        <taxon>Betaproteobacteria</taxon>
        <taxon>Burkholderiales</taxon>
        <taxon>Oxalobacteraceae</taxon>
        <taxon>Telluria group</taxon>
        <taxon>Massilia</taxon>
    </lineage>
</organism>
<dbReference type="Gene3D" id="3.40.366.10">
    <property type="entry name" value="Malonyl-Coenzyme A Acyl Carrier Protein, domain 2"/>
    <property type="match status" value="1"/>
</dbReference>
<dbReference type="GO" id="GO:0006633">
    <property type="term" value="P:fatty acid biosynthetic process"/>
    <property type="evidence" value="ECO:0007669"/>
    <property type="project" value="TreeGrafter"/>
</dbReference>
<dbReference type="EMBL" id="PDOB01000028">
    <property type="protein sequence ID" value="PIL38818.1"/>
    <property type="molecule type" value="Genomic_DNA"/>
</dbReference>
<dbReference type="Proteomes" id="UP000228593">
    <property type="component" value="Unassembled WGS sequence"/>
</dbReference>
<feature type="domain" description="Malonyl-CoA:ACP transacylase (MAT)" evidence="1">
    <location>
        <begin position="8"/>
        <end position="285"/>
    </location>
</feature>
<dbReference type="PANTHER" id="PTHR42681">
    <property type="entry name" value="MALONYL-COA-ACYL CARRIER PROTEIN TRANSACYLASE, MITOCHONDRIAL"/>
    <property type="match status" value="1"/>
</dbReference>
<dbReference type="SUPFAM" id="SSF52151">
    <property type="entry name" value="FabD/lysophospholipase-like"/>
    <property type="match status" value="1"/>
</dbReference>
<evidence type="ECO:0000313" key="3">
    <source>
        <dbReference type="Proteomes" id="UP000228593"/>
    </source>
</evidence>
<dbReference type="OrthoDB" id="9808564at2"/>
<dbReference type="GO" id="GO:0005829">
    <property type="term" value="C:cytosol"/>
    <property type="evidence" value="ECO:0007669"/>
    <property type="project" value="TreeGrafter"/>
</dbReference>
<evidence type="ECO:0000313" key="2">
    <source>
        <dbReference type="EMBL" id="PIL38818.1"/>
    </source>
</evidence>
<dbReference type="PANTHER" id="PTHR42681:SF6">
    <property type="entry name" value="BLL0263 PROTEIN"/>
    <property type="match status" value="1"/>
</dbReference>
<dbReference type="InterPro" id="IPR050858">
    <property type="entry name" value="Mal-CoA-ACP_Trans/PKS_FabD"/>
</dbReference>